<dbReference type="PANTHER" id="PTHR11461:SF191">
    <property type="entry name" value="PROTEIN Z-DEPENDENT PROTEASE INHIBITOR"/>
    <property type="match status" value="1"/>
</dbReference>
<proteinExistence type="inferred from homology"/>
<dbReference type="InterPro" id="IPR000215">
    <property type="entry name" value="Serpin_fam"/>
</dbReference>
<dbReference type="EMBL" id="JAGKHQ010000009">
    <property type="protein sequence ID" value="KAG7508703.1"/>
    <property type="molecule type" value="Genomic_DNA"/>
</dbReference>
<evidence type="ECO:0000313" key="5">
    <source>
        <dbReference type="Proteomes" id="UP000693946"/>
    </source>
</evidence>
<dbReference type="InterPro" id="IPR023795">
    <property type="entry name" value="Serpin_CS"/>
</dbReference>
<organism evidence="4 5">
    <name type="scientific">Solea senegalensis</name>
    <name type="common">Senegalese sole</name>
    <dbReference type="NCBI Taxonomy" id="28829"/>
    <lineage>
        <taxon>Eukaryota</taxon>
        <taxon>Metazoa</taxon>
        <taxon>Chordata</taxon>
        <taxon>Craniata</taxon>
        <taxon>Vertebrata</taxon>
        <taxon>Euteleostomi</taxon>
        <taxon>Actinopterygii</taxon>
        <taxon>Neopterygii</taxon>
        <taxon>Teleostei</taxon>
        <taxon>Neoteleostei</taxon>
        <taxon>Acanthomorphata</taxon>
        <taxon>Carangaria</taxon>
        <taxon>Pleuronectiformes</taxon>
        <taxon>Pleuronectoidei</taxon>
        <taxon>Soleidae</taxon>
        <taxon>Solea</taxon>
    </lineage>
</organism>
<protein>
    <recommendedName>
        <fullName evidence="3">Serpin domain-containing protein</fullName>
    </recommendedName>
</protein>
<reference evidence="4 5" key="1">
    <citation type="journal article" date="2021" name="Sci. Rep.">
        <title>Chromosome anchoring in Senegalese sole (Solea senegalensis) reveals sex-associated markers and genome rearrangements in flatfish.</title>
        <authorList>
            <person name="Guerrero-Cozar I."/>
            <person name="Gomez-Garrido J."/>
            <person name="Berbel C."/>
            <person name="Martinez-Blanch J.F."/>
            <person name="Alioto T."/>
            <person name="Claros M.G."/>
            <person name="Gagnaire P.A."/>
            <person name="Manchado M."/>
        </authorList>
    </citation>
    <scope>NUCLEOTIDE SEQUENCE [LARGE SCALE GENOMIC DNA]</scope>
    <source>
        <strain evidence="4">Sse05_10M</strain>
    </source>
</reference>
<dbReference type="SMART" id="SM00093">
    <property type="entry name" value="SERPIN"/>
    <property type="match status" value="1"/>
</dbReference>
<evidence type="ECO:0000259" key="3">
    <source>
        <dbReference type="SMART" id="SM00093"/>
    </source>
</evidence>
<dbReference type="GO" id="GO:0005615">
    <property type="term" value="C:extracellular space"/>
    <property type="evidence" value="ECO:0007669"/>
    <property type="project" value="InterPro"/>
</dbReference>
<gene>
    <name evidence="4" type="ORF">JOB18_021963</name>
</gene>
<name>A0AAV6RTK4_SOLSE</name>
<evidence type="ECO:0000256" key="2">
    <source>
        <dbReference type="SAM" id="MobiDB-lite"/>
    </source>
</evidence>
<dbReference type="PROSITE" id="PS00284">
    <property type="entry name" value="SERPIN"/>
    <property type="match status" value="1"/>
</dbReference>
<keyword evidence="5" id="KW-1185">Reference proteome</keyword>
<feature type="domain" description="Serpin" evidence="3">
    <location>
        <begin position="61"/>
        <end position="399"/>
    </location>
</feature>
<dbReference type="Proteomes" id="UP000693946">
    <property type="component" value="Linkage Group LG17"/>
</dbReference>
<dbReference type="Pfam" id="PF00079">
    <property type="entry name" value="Serpin"/>
    <property type="match status" value="1"/>
</dbReference>
<dbReference type="PANTHER" id="PTHR11461">
    <property type="entry name" value="SERINE PROTEASE INHIBITOR, SERPIN"/>
    <property type="match status" value="1"/>
</dbReference>
<dbReference type="GO" id="GO:0004867">
    <property type="term" value="F:serine-type endopeptidase inhibitor activity"/>
    <property type="evidence" value="ECO:0007669"/>
    <property type="project" value="InterPro"/>
</dbReference>
<evidence type="ECO:0000256" key="1">
    <source>
        <dbReference type="RuleBase" id="RU000411"/>
    </source>
</evidence>
<feature type="region of interest" description="Disordered" evidence="2">
    <location>
        <begin position="1"/>
        <end position="38"/>
    </location>
</feature>
<comment type="caution">
    <text evidence="4">The sequence shown here is derived from an EMBL/GenBank/DDBJ whole genome shotgun (WGS) entry which is preliminary data.</text>
</comment>
<evidence type="ECO:0000313" key="4">
    <source>
        <dbReference type="EMBL" id="KAG7508703.1"/>
    </source>
</evidence>
<dbReference type="AlphaFoldDB" id="A0AAV6RTK4"/>
<dbReference type="InterPro" id="IPR023796">
    <property type="entry name" value="Serpin_dom"/>
</dbReference>
<sequence length="402" mass="44451">MHTLFQNKDPVNVQRETKRSLNKRRKTGRQCDHDFLLHPPMHSGPPRCCEPGVVPNRHRGVSGGSDLQEVRLCAALTALLSATDGPTRDQLLQGLGLSGLEPQTVADLIQTLQNNKPDNLHHGVAVFPAQDVHVSSSYLDVVQTKFSGTVQNVAFTSPEEAAHIINRWAQDQMEDQDQELVSNLDSQTQLLLAAVASYKAHFSPAFNASLSQEERFYVDSYHVVMVTMMTRAGKYFLAYDRSLSVGVLKLAMTDGAAMLVVLPDEGVDVVSVEEGVTAAKIQAWIQQLKKTKLEVQLPRFLLERSYSLKDVLQSLDITQVFDHDADLTNMGGVKGPRLTQVFHKSVISVDERNNDITEEGGDIVFSTPPPRLTINRPFVVVVYQETTGSLLCVGRVLDPTNK</sequence>
<accession>A0AAV6RTK4</accession>
<comment type="similarity">
    <text evidence="1">Belongs to the serpin family.</text>
</comment>